<name>A0A1M2V214_TRAPU</name>
<feature type="region of interest" description="Disordered" evidence="6">
    <location>
        <begin position="1"/>
        <end position="57"/>
    </location>
</feature>
<evidence type="ECO:0000313" key="8">
    <source>
        <dbReference type="Proteomes" id="UP000184267"/>
    </source>
</evidence>
<accession>A0A1M2V214</accession>
<evidence type="ECO:0000256" key="6">
    <source>
        <dbReference type="SAM" id="MobiDB-lite"/>
    </source>
</evidence>
<dbReference type="PANTHER" id="PTHR46481">
    <property type="entry name" value="ZINC FINGER BED DOMAIN-CONTAINING PROTEIN 4"/>
    <property type="match status" value="1"/>
</dbReference>
<keyword evidence="4" id="KW-0862">Zinc</keyword>
<protein>
    <recommendedName>
        <fullName evidence="9">DUF659 domain-containing protein</fullName>
    </recommendedName>
</protein>
<dbReference type="AlphaFoldDB" id="A0A1M2V214"/>
<dbReference type="InterPro" id="IPR052035">
    <property type="entry name" value="ZnF_BED_domain_contain"/>
</dbReference>
<feature type="compositionally biased region" description="Polar residues" evidence="6">
    <location>
        <begin position="12"/>
        <end position="22"/>
    </location>
</feature>
<evidence type="ECO:0008006" key="9">
    <source>
        <dbReference type="Google" id="ProtNLM"/>
    </source>
</evidence>
<reference evidence="7 8" key="1">
    <citation type="submission" date="2016-10" db="EMBL/GenBank/DDBJ databases">
        <title>Genome sequence of the basidiomycete white-rot fungus Trametes pubescens.</title>
        <authorList>
            <person name="Makela M.R."/>
            <person name="Granchi Z."/>
            <person name="Peng M."/>
            <person name="De Vries R.P."/>
            <person name="Grigoriev I."/>
            <person name="Riley R."/>
            <person name="Hilden K."/>
        </authorList>
    </citation>
    <scope>NUCLEOTIDE SEQUENCE [LARGE SCALE GENOMIC DNA]</scope>
    <source>
        <strain evidence="7 8">FBCC735</strain>
    </source>
</reference>
<comment type="subcellular location">
    <subcellularLocation>
        <location evidence="1">Nucleus</location>
    </subcellularLocation>
</comment>
<evidence type="ECO:0000256" key="1">
    <source>
        <dbReference type="ARBA" id="ARBA00004123"/>
    </source>
</evidence>
<evidence type="ECO:0000256" key="5">
    <source>
        <dbReference type="ARBA" id="ARBA00023242"/>
    </source>
</evidence>
<dbReference type="GO" id="GO:0005634">
    <property type="term" value="C:nucleus"/>
    <property type="evidence" value="ECO:0007669"/>
    <property type="project" value="UniProtKB-SubCell"/>
</dbReference>
<gene>
    <name evidence="7" type="ORF">TRAPUB_7922</name>
</gene>
<evidence type="ECO:0000256" key="2">
    <source>
        <dbReference type="ARBA" id="ARBA00022723"/>
    </source>
</evidence>
<dbReference type="Proteomes" id="UP000184267">
    <property type="component" value="Unassembled WGS sequence"/>
</dbReference>
<dbReference type="OMA" id="CRIHICV"/>
<dbReference type="InterPro" id="IPR012337">
    <property type="entry name" value="RNaseH-like_sf"/>
</dbReference>
<keyword evidence="8" id="KW-1185">Reference proteome</keyword>
<dbReference type="SUPFAM" id="SSF53098">
    <property type="entry name" value="Ribonuclease H-like"/>
    <property type="match status" value="1"/>
</dbReference>
<keyword evidence="2" id="KW-0479">Metal-binding</keyword>
<dbReference type="STRING" id="154538.A0A1M2V214"/>
<proteinExistence type="predicted"/>
<dbReference type="OrthoDB" id="2740733at2759"/>
<evidence type="ECO:0000256" key="3">
    <source>
        <dbReference type="ARBA" id="ARBA00022771"/>
    </source>
</evidence>
<sequence>MSTRVTKRNRDSSPTPSSTREGSTAADGPVQKKARERSPEPDDGGAEPSSGIDEDDGYDGVEAVAARALLAQDDEAPVTTAARKRAKFLRTWSGKTPEQILDKLSKKWWSKAYAHFRPPVIHGATPGGQVMHRFICKKHPLKHVDRSDYEDSTGNLGRHGTQYSYARVRFYLAMWCARRHRPFTIVEDPELLMLLKMLYGRVELPKRLTVSRDVQFIHTTSKTRLVIMFKGLPCRIHICVDGWTSPNILSFLGITAHWHDSGKIRHVILDFVRLTSSHTGKHLVESVINALREFGIEEKKCTFSCRSSVEN</sequence>
<keyword evidence="3" id="KW-0863">Zinc-finger</keyword>
<organism evidence="7 8">
    <name type="scientific">Trametes pubescens</name>
    <name type="common">White-rot fungus</name>
    <dbReference type="NCBI Taxonomy" id="154538"/>
    <lineage>
        <taxon>Eukaryota</taxon>
        <taxon>Fungi</taxon>
        <taxon>Dikarya</taxon>
        <taxon>Basidiomycota</taxon>
        <taxon>Agaricomycotina</taxon>
        <taxon>Agaricomycetes</taxon>
        <taxon>Polyporales</taxon>
        <taxon>Polyporaceae</taxon>
        <taxon>Trametes</taxon>
    </lineage>
</organism>
<comment type="caution">
    <text evidence="7">The sequence shown here is derived from an EMBL/GenBank/DDBJ whole genome shotgun (WGS) entry which is preliminary data.</text>
</comment>
<dbReference type="GO" id="GO:0008270">
    <property type="term" value="F:zinc ion binding"/>
    <property type="evidence" value="ECO:0007669"/>
    <property type="project" value="UniProtKB-KW"/>
</dbReference>
<keyword evidence="5" id="KW-0539">Nucleus</keyword>
<dbReference type="EMBL" id="MNAD01001729">
    <property type="protein sequence ID" value="OJT01618.1"/>
    <property type="molecule type" value="Genomic_DNA"/>
</dbReference>
<dbReference type="PANTHER" id="PTHR46481:SF10">
    <property type="entry name" value="ZINC FINGER BED DOMAIN-CONTAINING PROTEIN 39"/>
    <property type="match status" value="1"/>
</dbReference>
<evidence type="ECO:0000256" key="4">
    <source>
        <dbReference type="ARBA" id="ARBA00022833"/>
    </source>
</evidence>
<evidence type="ECO:0000313" key="7">
    <source>
        <dbReference type="EMBL" id="OJT01618.1"/>
    </source>
</evidence>